<dbReference type="PANTHER" id="PTHR11575:SF48">
    <property type="entry name" value="5'-NUCLEOTIDASE"/>
    <property type="match status" value="1"/>
</dbReference>
<dbReference type="InterPro" id="IPR029063">
    <property type="entry name" value="SAM-dependent_MTases_sf"/>
</dbReference>
<accession>A0A8H6SBG6</accession>
<dbReference type="PANTHER" id="PTHR11575">
    <property type="entry name" value="5'-NUCLEOTIDASE-RELATED"/>
    <property type="match status" value="1"/>
</dbReference>
<dbReference type="Pfam" id="PF02872">
    <property type="entry name" value="5_nucleotid_C"/>
    <property type="match status" value="1"/>
</dbReference>
<evidence type="ECO:0000259" key="8">
    <source>
        <dbReference type="Pfam" id="PF02872"/>
    </source>
</evidence>
<organism evidence="9 10">
    <name type="scientific">Mycena indigotica</name>
    <dbReference type="NCBI Taxonomy" id="2126181"/>
    <lineage>
        <taxon>Eukaryota</taxon>
        <taxon>Fungi</taxon>
        <taxon>Dikarya</taxon>
        <taxon>Basidiomycota</taxon>
        <taxon>Agaricomycotina</taxon>
        <taxon>Agaricomycetes</taxon>
        <taxon>Agaricomycetidae</taxon>
        <taxon>Agaricales</taxon>
        <taxon>Marasmiineae</taxon>
        <taxon>Mycenaceae</taxon>
        <taxon>Mycena</taxon>
    </lineage>
</organism>
<keyword evidence="10" id="KW-1185">Reference proteome</keyword>
<dbReference type="GO" id="GO:0009166">
    <property type="term" value="P:nucleotide catabolic process"/>
    <property type="evidence" value="ECO:0007669"/>
    <property type="project" value="InterPro"/>
</dbReference>
<dbReference type="Gene3D" id="3.90.780.10">
    <property type="entry name" value="5'-Nucleotidase, C-terminal domain"/>
    <property type="match status" value="1"/>
</dbReference>
<feature type="domain" description="5'-Nucleotidase C-terminal" evidence="8">
    <location>
        <begin position="588"/>
        <end position="765"/>
    </location>
</feature>
<name>A0A8H6SBG6_9AGAR</name>
<dbReference type="EMBL" id="JACAZF010000009">
    <property type="protein sequence ID" value="KAF7295257.1"/>
    <property type="molecule type" value="Genomic_DNA"/>
</dbReference>
<evidence type="ECO:0000259" key="7">
    <source>
        <dbReference type="Pfam" id="PF00149"/>
    </source>
</evidence>
<comment type="similarity">
    <text evidence="1">Belongs to the 5'-nucleotidase family.</text>
</comment>
<keyword evidence="4" id="KW-0949">S-adenosyl-L-methionine</keyword>
<evidence type="ECO:0000256" key="1">
    <source>
        <dbReference type="ARBA" id="ARBA00006654"/>
    </source>
</evidence>
<evidence type="ECO:0000256" key="3">
    <source>
        <dbReference type="ARBA" id="ARBA00022679"/>
    </source>
</evidence>
<keyword evidence="3 9" id="KW-0808">Transferase</keyword>
<comment type="caution">
    <text evidence="9">The sequence shown here is derived from an EMBL/GenBank/DDBJ whole genome shotgun (WGS) entry which is preliminary data.</text>
</comment>
<dbReference type="PRINTS" id="PR01607">
    <property type="entry name" value="APYRASEFAMLY"/>
</dbReference>
<sequence>MGKTTRKRKTPVTTTHQNSSSKPESTRHVIRAYHGLLKKRMALQNRPSRDPEVLEDLEQVQAQIDQLGGLESYQHMSAIGQGHDRGGGSERIAIDWFKEVFKPPRTTSCRYDIYSPFQSLLSPSRLLEVGALKPDNYRSCRSWMKTTPIDLHSRHADILEQDFLTMDETENLGKWDAISLSLVLNFVPEARDRGRMLSLAHRFLVPEGLLFLVLPLPCVSNSRYLTIDHLQLLLNLDSPRRSILSAEHTMQLKILHFNDVYRCAPQKLTPGSPETIDVTQFAALLDGLRSPDSLVLFSGDVFSPSVESSVTRGSHMVPVMNELRPAVALTEKGNHDFDFGYIHLAKLVQATNFPWLLSNIIDTETSRVPAGLNEFVVIERPQLRIGIIGLVEKEWIGTVATWPSNFEYKDMKTVGLKLSKRLRGEQNCDIVIALTHCRVPNDIALARGLNALSPSAQNESFASLQGVDLVLGGHDHLYYASRGMSSWVDYDLTQEVLGAEADNGDVLVCKSGTDFRDLSEIDLELVETPPGSVRRKLVHTIRGKKHSTKPGSDSSPKLKEILDTVLSSVSSSLKSPVCNTDVALDVRSQYIRTEESAVCNWFADIIRHVYDDTLTMSGCGGSDAVLVCAGTFRGDSVYGPGPVTLGDILEILPFEDPIVVIELDGASLWDALESSLATWPAQEGRFPVVSGLRVSWDSRRKPGERVLGVWLTKEVEDSHTHGESGHDTPQIIDSMPIERSSGQTFKIVTREYMAEGHDGFEALKRGRHLIDDESGQIMSTLVRKYLMGSHFVNIMSKLVSSSHELANLHPTTQSVIEREQARKSASTRWKHAAKLALHWHKSQAHYQDHLRVPIMESMHAVDPCDGEKMRRGHVQNEPVSVQDEDLLRISPAVDGRLKDESH</sequence>
<dbReference type="SUPFAM" id="SSF56300">
    <property type="entry name" value="Metallo-dependent phosphatases"/>
    <property type="match status" value="1"/>
</dbReference>
<gene>
    <name evidence="9" type="ORF">MIND_01064700</name>
</gene>
<dbReference type="RefSeq" id="XP_037216620.1">
    <property type="nucleotide sequence ID" value="XM_037367226.1"/>
</dbReference>
<dbReference type="InterPro" id="IPR004843">
    <property type="entry name" value="Calcineurin-like_PHP"/>
</dbReference>
<dbReference type="Gene3D" id="3.40.50.150">
    <property type="entry name" value="Vaccinia Virus protein VP39"/>
    <property type="match status" value="1"/>
</dbReference>
<keyword evidence="2 9" id="KW-0489">Methyltransferase</keyword>
<dbReference type="Proteomes" id="UP000636479">
    <property type="component" value="Unassembled WGS sequence"/>
</dbReference>
<dbReference type="OrthoDB" id="10252235at2759"/>
<dbReference type="GO" id="GO:0008168">
    <property type="term" value="F:methyltransferase activity"/>
    <property type="evidence" value="ECO:0007669"/>
    <property type="project" value="UniProtKB-KW"/>
</dbReference>
<dbReference type="AlphaFoldDB" id="A0A8H6SBG6"/>
<proteinExistence type="inferred from homology"/>
<feature type="domain" description="Calcineurin-like phosphoesterase" evidence="7">
    <location>
        <begin position="252"/>
        <end position="477"/>
    </location>
</feature>
<dbReference type="InterPro" id="IPR006179">
    <property type="entry name" value="5_nucleotidase/apyrase"/>
</dbReference>
<dbReference type="SUPFAM" id="SSF55816">
    <property type="entry name" value="5'-nucleotidase (syn. UDP-sugar hydrolase), C-terminal domain"/>
    <property type="match status" value="1"/>
</dbReference>
<evidence type="ECO:0000256" key="2">
    <source>
        <dbReference type="ARBA" id="ARBA00022603"/>
    </source>
</evidence>
<dbReference type="InterPro" id="IPR021867">
    <property type="entry name" value="Bmt2/SAMTOR"/>
</dbReference>
<dbReference type="GeneID" id="59349742"/>
<evidence type="ECO:0000313" key="10">
    <source>
        <dbReference type="Proteomes" id="UP000636479"/>
    </source>
</evidence>
<dbReference type="InterPro" id="IPR029052">
    <property type="entry name" value="Metallo-depent_PP-like"/>
</dbReference>
<dbReference type="InterPro" id="IPR008334">
    <property type="entry name" value="5'-Nucleotdase_C"/>
</dbReference>
<evidence type="ECO:0000256" key="6">
    <source>
        <dbReference type="SAM" id="MobiDB-lite"/>
    </source>
</evidence>
<feature type="compositionally biased region" description="Basic residues" evidence="6">
    <location>
        <begin position="1"/>
        <end position="10"/>
    </location>
</feature>
<evidence type="ECO:0000256" key="5">
    <source>
        <dbReference type="ARBA" id="ARBA00022729"/>
    </source>
</evidence>
<dbReference type="SUPFAM" id="SSF53335">
    <property type="entry name" value="S-adenosyl-L-methionine-dependent methyltransferases"/>
    <property type="match status" value="1"/>
</dbReference>
<dbReference type="GO" id="GO:0016787">
    <property type="term" value="F:hydrolase activity"/>
    <property type="evidence" value="ECO:0007669"/>
    <property type="project" value="InterPro"/>
</dbReference>
<evidence type="ECO:0000313" key="9">
    <source>
        <dbReference type="EMBL" id="KAF7295257.1"/>
    </source>
</evidence>
<keyword evidence="5" id="KW-0732">Signal</keyword>
<protein>
    <submittedName>
        <fullName evidence="9">25S rRNA adenine-N(1) methyltransferase</fullName>
    </submittedName>
</protein>
<dbReference type="Pfam" id="PF00149">
    <property type="entry name" value="Metallophos"/>
    <property type="match status" value="1"/>
</dbReference>
<dbReference type="Gene3D" id="3.60.21.10">
    <property type="match status" value="1"/>
</dbReference>
<dbReference type="Pfam" id="PF11968">
    <property type="entry name" value="Bmt2"/>
    <property type="match status" value="1"/>
</dbReference>
<dbReference type="InterPro" id="IPR036907">
    <property type="entry name" value="5'-Nucleotdase_C_sf"/>
</dbReference>
<dbReference type="GO" id="GO:0032259">
    <property type="term" value="P:methylation"/>
    <property type="evidence" value="ECO:0007669"/>
    <property type="project" value="UniProtKB-KW"/>
</dbReference>
<reference evidence="9" key="1">
    <citation type="submission" date="2020-05" db="EMBL/GenBank/DDBJ databases">
        <title>Mycena genomes resolve the evolution of fungal bioluminescence.</title>
        <authorList>
            <person name="Tsai I.J."/>
        </authorList>
    </citation>
    <scope>NUCLEOTIDE SEQUENCE</scope>
    <source>
        <strain evidence="9">171206Taipei</strain>
    </source>
</reference>
<evidence type="ECO:0000256" key="4">
    <source>
        <dbReference type="ARBA" id="ARBA00022691"/>
    </source>
</evidence>
<feature type="region of interest" description="Disordered" evidence="6">
    <location>
        <begin position="1"/>
        <end position="26"/>
    </location>
</feature>